<evidence type="ECO:0008006" key="3">
    <source>
        <dbReference type="Google" id="ProtNLM"/>
    </source>
</evidence>
<protein>
    <recommendedName>
        <fullName evidence="3">DUF2489 domain-containing protein</fullName>
    </recommendedName>
</protein>
<dbReference type="EMBL" id="CP114584">
    <property type="protein sequence ID" value="WBA14523.1"/>
    <property type="molecule type" value="Genomic_DNA"/>
</dbReference>
<accession>A0ABY7LBB6</accession>
<organism evidence="1 2">
    <name type="scientific">Salinivibrio proteolyticus</name>
    <dbReference type="NCBI Taxonomy" id="334715"/>
    <lineage>
        <taxon>Bacteria</taxon>
        <taxon>Pseudomonadati</taxon>
        <taxon>Pseudomonadota</taxon>
        <taxon>Gammaproteobacteria</taxon>
        <taxon>Vibrionales</taxon>
        <taxon>Vibrionaceae</taxon>
        <taxon>Salinivibrio</taxon>
    </lineage>
</organism>
<keyword evidence="2" id="KW-1185">Reference proteome</keyword>
<evidence type="ECO:0000313" key="1">
    <source>
        <dbReference type="EMBL" id="WBA14523.1"/>
    </source>
</evidence>
<gene>
    <name evidence="1" type="ORF">N7E60_12640</name>
</gene>
<proteinExistence type="predicted"/>
<evidence type="ECO:0000313" key="2">
    <source>
        <dbReference type="Proteomes" id="UP001164676"/>
    </source>
</evidence>
<sequence length="181" mass="21535">MTWWIAFIIAVLGWFFTAKQNAKSNARTLLNQEIKDAREKLHGIMVSCSASDKNFPFLTKDEINIKMQNYIVAIQEVDRLYNSYHFPFFKRIKILNWLFSQWSFFSHHAFLVSVKSSFNEWVMPEPYATNKNQYSDFNVNSHAKEIRKAITDDDKNVTDDLRLHRIQLEYKKLCLHYKLVS</sequence>
<dbReference type="Proteomes" id="UP001164676">
    <property type="component" value="Chromosome"/>
</dbReference>
<reference evidence="1" key="1">
    <citation type="submission" date="2022-09" db="EMBL/GenBank/DDBJ databases">
        <authorList>
            <person name="Li Z.-J."/>
        </authorList>
    </citation>
    <scope>NUCLEOTIDE SEQUENCE</scope>
    <source>
        <strain evidence="1">TGB10</strain>
    </source>
</reference>
<name>A0ABY7LBB6_9GAMM</name>
<dbReference type="RefSeq" id="WP_269597661.1">
    <property type="nucleotide sequence ID" value="NZ_CP114584.1"/>
</dbReference>